<feature type="compositionally biased region" description="Polar residues" evidence="1">
    <location>
        <begin position="80"/>
        <end position="92"/>
    </location>
</feature>
<dbReference type="EMBL" id="JAWDKD010000015">
    <property type="protein sequence ID" value="MDV0446900.1"/>
    <property type="molecule type" value="Genomic_DNA"/>
</dbReference>
<accession>A0AAE4MJC2</accession>
<evidence type="ECO:0000313" key="4">
    <source>
        <dbReference type="EMBL" id="MDV0446900.1"/>
    </source>
</evidence>
<dbReference type="RefSeq" id="WP_338099314.1">
    <property type="nucleotide sequence ID" value="NZ_JAWDKD010000015.1"/>
</dbReference>
<feature type="domain" description="GLUG" evidence="3">
    <location>
        <begin position="553"/>
        <end position="575"/>
    </location>
</feature>
<feature type="region of interest" description="Disordered" evidence="1">
    <location>
        <begin position="38"/>
        <end position="101"/>
    </location>
</feature>
<dbReference type="Proteomes" id="UP001271789">
    <property type="component" value="Unassembled WGS sequence"/>
</dbReference>
<protein>
    <recommendedName>
        <fullName evidence="3">GLUG domain-containing protein</fullName>
    </recommendedName>
</protein>
<proteinExistence type="predicted"/>
<dbReference type="InterPro" id="IPR011493">
    <property type="entry name" value="GLUG"/>
</dbReference>
<sequence>MDEKQKKTYLYGAIALLILLFLLLLFVGVYVGQDPEQPNMTNNSSGPGFDPAENGSNNNSNSSNNDSNSDNNESNGTNTGTKNDTIYVTPDSSFGGPTGDESGSVIEISTVEGLYGIRNNLNGSYVLMNDLNFGGPNSYDFSHQGAWNYAALQLLETSSSGTFEGDSLENLTDADWAIIKGKELKNGQEVYKYRFIYMDFFLKYWTPIGYIDIESASTVLKQKATSMGVDFTASNVSTILAAMNQSELDAAFTNGFNTSFMGSFDGNGHTIWNLRGGISKTGGKSYLPNGTLDESLNKFNAHSGGLFGVIGSNGSVSNLTLNAGQTDSSFGVGMISGFNFGTISSCVVTANYATNVVSGVRGSNLLGVDTSVAVGGITGVNIGTVRDCLIFDTQIGGYLDPRDGDVNLIGAGGIAGINANADAQWFNADILSALADALAASGVSNADVYANVFAGLVSGGHLSGAGLIENCSVYDSKSESIPKVYILSNKCVGGIAGLNVGGTITQSSVNNVQVEGNESVGGIVGYSFYGTIRDCYTRDLHIVDEKGYSPNFVGGIAGSVYNTSITNCYFTGKISENAVANIGGIAGRISGSESVVKNNVVIGPFMEWQVTKSGAVYGEITSDVVGYSDADNYVYDGIVNAAGADIMTRGIQDGDGTLRILWDFYQQETYTEENSNWMAWDFDSVWKMDAGPYGLPIFKWQEPSIHDFWEIDSMTLNINDSSQAFGATNIHFHDGGGFCVYIYIDGMRNDLNGTWAYDLSTPEFGDIVFSLNGSNYIFKAHVDEKGCLVVEDVDFEFSGTDVNATGIILKESPVTAEAYGNWTGDLFFDIDIDLESGNGVYSEVNLISFGLIPHSDNTWNFSINIALLPFILDGTWDINETQSMGDYLLTFGTGSEEYNARLVLIYGNHYIMIEPSLIDVDGDGVDDVDIQNFVIRDK</sequence>
<evidence type="ECO:0000259" key="3">
    <source>
        <dbReference type="Pfam" id="PF07581"/>
    </source>
</evidence>
<evidence type="ECO:0000256" key="1">
    <source>
        <dbReference type="SAM" id="MobiDB-lite"/>
    </source>
</evidence>
<name>A0AAE4MJC2_9EURY</name>
<keyword evidence="2" id="KW-1133">Transmembrane helix</keyword>
<feature type="transmembrane region" description="Helical" evidence="2">
    <location>
        <begin position="9"/>
        <end position="31"/>
    </location>
</feature>
<feature type="compositionally biased region" description="Low complexity" evidence="1">
    <location>
        <begin position="53"/>
        <end position="79"/>
    </location>
</feature>
<dbReference type="Pfam" id="PF07581">
    <property type="entry name" value="Glug"/>
    <property type="match status" value="2"/>
</dbReference>
<keyword evidence="5" id="KW-1185">Reference proteome</keyword>
<evidence type="ECO:0000256" key="2">
    <source>
        <dbReference type="SAM" id="Phobius"/>
    </source>
</evidence>
<comment type="caution">
    <text evidence="4">The sequence shown here is derived from an EMBL/GenBank/DDBJ whole genome shotgun (WGS) entry which is preliminary data.</text>
</comment>
<dbReference type="Gene3D" id="2.160.20.110">
    <property type="match status" value="1"/>
</dbReference>
<gene>
    <name evidence="4" type="ORF">MsAg5_07630</name>
</gene>
<dbReference type="AlphaFoldDB" id="A0AAE4MJC2"/>
<organism evidence="4 5">
    <name type="scientific">Methanolapillus africanus</name>
    <dbReference type="NCBI Taxonomy" id="3028297"/>
    <lineage>
        <taxon>Archaea</taxon>
        <taxon>Methanobacteriati</taxon>
        <taxon>Methanobacteriota</taxon>
        <taxon>Stenosarchaea group</taxon>
        <taxon>Methanomicrobia</taxon>
        <taxon>Methanosarcinales</taxon>
        <taxon>Methanosarcinaceae</taxon>
        <taxon>Methanolapillus</taxon>
    </lineage>
</organism>
<reference evidence="4" key="1">
    <citation type="submission" date="2023-06" db="EMBL/GenBank/DDBJ databases">
        <title>Genome sequence of Methanosarcinaceae archaeon Ag5.</title>
        <authorList>
            <person name="Protasov E."/>
            <person name="Platt K."/>
            <person name="Poehlein A."/>
            <person name="Daniel R."/>
            <person name="Brune A."/>
        </authorList>
    </citation>
    <scope>NUCLEOTIDE SEQUENCE</scope>
    <source>
        <strain evidence="4">Ag5</strain>
    </source>
</reference>
<evidence type="ECO:0000313" key="5">
    <source>
        <dbReference type="Proteomes" id="UP001271789"/>
    </source>
</evidence>
<keyword evidence="2" id="KW-0472">Membrane</keyword>
<keyword evidence="2" id="KW-0812">Transmembrane</keyword>
<feature type="domain" description="GLUG" evidence="3">
    <location>
        <begin position="516"/>
        <end position="536"/>
    </location>
</feature>